<accession>A0A8H5P720</accession>
<dbReference type="InterPro" id="IPR052895">
    <property type="entry name" value="HetReg/Transcr_Mod"/>
</dbReference>
<dbReference type="PANTHER" id="PTHR24148:SF73">
    <property type="entry name" value="HET DOMAIN PROTEIN (AFU_ORTHOLOGUE AFUA_8G01020)"/>
    <property type="match status" value="1"/>
</dbReference>
<dbReference type="EMBL" id="JAAOAR010000279">
    <property type="protein sequence ID" value="KAF5591266.1"/>
    <property type="molecule type" value="Genomic_DNA"/>
</dbReference>
<gene>
    <name evidence="2" type="ORF">FPANT_5728</name>
</gene>
<dbReference type="Pfam" id="PF06985">
    <property type="entry name" value="HET"/>
    <property type="match status" value="1"/>
</dbReference>
<keyword evidence="3" id="KW-1185">Reference proteome</keyword>
<proteinExistence type="predicted"/>
<protein>
    <submittedName>
        <fullName evidence="2">Heterokaryon incompatibility het-6</fullName>
    </submittedName>
</protein>
<comment type="caution">
    <text evidence="2">The sequence shown here is derived from an EMBL/GenBank/DDBJ whole genome shotgun (WGS) entry which is preliminary data.</text>
</comment>
<evidence type="ECO:0000313" key="3">
    <source>
        <dbReference type="Proteomes" id="UP000544095"/>
    </source>
</evidence>
<name>A0A8H5P720_9HYPO</name>
<dbReference type="InterPro" id="IPR010730">
    <property type="entry name" value="HET"/>
</dbReference>
<evidence type="ECO:0000313" key="2">
    <source>
        <dbReference type="EMBL" id="KAF5591266.1"/>
    </source>
</evidence>
<dbReference type="PANTHER" id="PTHR24148">
    <property type="entry name" value="ANKYRIN REPEAT DOMAIN-CONTAINING PROTEIN 39 HOMOLOG-RELATED"/>
    <property type="match status" value="1"/>
</dbReference>
<organism evidence="2 3">
    <name type="scientific">Fusarium pseudoanthophilum</name>
    <dbReference type="NCBI Taxonomy" id="48495"/>
    <lineage>
        <taxon>Eukaryota</taxon>
        <taxon>Fungi</taxon>
        <taxon>Dikarya</taxon>
        <taxon>Ascomycota</taxon>
        <taxon>Pezizomycotina</taxon>
        <taxon>Sordariomycetes</taxon>
        <taxon>Hypocreomycetidae</taxon>
        <taxon>Hypocreales</taxon>
        <taxon>Nectriaceae</taxon>
        <taxon>Fusarium</taxon>
        <taxon>Fusarium fujikuroi species complex</taxon>
    </lineage>
</organism>
<sequence>MMRDIYSRATAVFAWLGPGFPDSDLAMEALQHNEPESLSNAEPAPTQTRLALNRLFNNPYFTRLWVVQEFILAKDLWILCGAQMCTWTQFRTTFLWKSQTQLVRDLIQAKARDPAPFDRRRRSTPPLGFLEAISRFSFRACSEVRDKVYGLLGIIPQCDVHLVNFRVDYDISVERLFYLTANWQRAVNSWLWTGPQEYDHYLYDKLGMLLQVNSQIVNAQKLMDQMVAYIAYQGIPEPKPTPSAPDPKWSIEYFEKQAYKLLALAGIDVDGAISLDEAFECLMQDPKISGGLDDPAGWRAYESEIKAALRLINGESWGDVGPILQKEKPAVNIACPLSGYKIQQNRAIAALSPFGWLIRTGESFQQRMCRLNKGIGVPER</sequence>
<feature type="domain" description="Heterokaryon incompatibility" evidence="1">
    <location>
        <begin position="1"/>
        <end position="69"/>
    </location>
</feature>
<dbReference type="AlphaFoldDB" id="A0A8H5P720"/>
<dbReference type="Proteomes" id="UP000544095">
    <property type="component" value="Unassembled WGS sequence"/>
</dbReference>
<reference evidence="2 3" key="1">
    <citation type="submission" date="2020-05" db="EMBL/GenBank/DDBJ databases">
        <title>Identification and distribution of gene clusters putatively required for synthesis of sphingolipid metabolism inhibitors in phylogenetically diverse species of the filamentous fungus Fusarium.</title>
        <authorList>
            <person name="Kim H.-S."/>
            <person name="Busman M."/>
            <person name="Brown D.W."/>
            <person name="Divon H."/>
            <person name="Uhlig S."/>
            <person name="Proctor R.H."/>
        </authorList>
    </citation>
    <scope>NUCLEOTIDE SEQUENCE [LARGE SCALE GENOMIC DNA]</scope>
    <source>
        <strain evidence="2 3">NRRL 25211</strain>
    </source>
</reference>
<evidence type="ECO:0000259" key="1">
    <source>
        <dbReference type="Pfam" id="PF06985"/>
    </source>
</evidence>